<feature type="compositionally biased region" description="Pro residues" evidence="1">
    <location>
        <begin position="79"/>
        <end position="131"/>
    </location>
</feature>
<reference evidence="2 3" key="1">
    <citation type="journal article" date="2018" name="Nat. Ecol. Evol.">
        <title>Pezizomycetes genomes reveal the molecular basis of ectomycorrhizal truffle lifestyle.</title>
        <authorList>
            <person name="Murat C."/>
            <person name="Payen T."/>
            <person name="Noel B."/>
            <person name="Kuo A."/>
            <person name="Morin E."/>
            <person name="Chen J."/>
            <person name="Kohler A."/>
            <person name="Krizsan K."/>
            <person name="Balestrini R."/>
            <person name="Da Silva C."/>
            <person name="Montanini B."/>
            <person name="Hainaut M."/>
            <person name="Levati E."/>
            <person name="Barry K.W."/>
            <person name="Belfiori B."/>
            <person name="Cichocki N."/>
            <person name="Clum A."/>
            <person name="Dockter R.B."/>
            <person name="Fauchery L."/>
            <person name="Guy J."/>
            <person name="Iotti M."/>
            <person name="Le Tacon F."/>
            <person name="Lindquist E.A."/>
            <person name="Lipzen A."/>
            <person name="Malagnac F."/>
            <person name="Mello A."/>
            <person name="Molinier V."/>
            <person name="Miyauchi S."/>
            <person name="Poulain J."/>
            <person name="Riccioni C."/>
            <person name="Rubini A."/>
            <person name="Sitrit Y."/>
            <person name="Splivallo R."/>
            <person name="Traeger S."/>
            <person name="Wang M."/>
            <person name="Zifcakova L."/>
            <person name="Wipf D."/>
            <person name="Zambonelli A."/>
            <person name="Paolocci F."/>
            <person name="Nowrousian M."/>
            <person name="Ottonello S."/>
            <person name="Baldrian P."/>
            <person name="Spatafora J.W."/>
            <person name="Henrissat B."/>
            <person name="Nagy L.G."/>
            <person name="Aury J.M."/>
            <person name="Wincker P."/>
            <person name="Grigoriev I.V."/>
            <person name="Bonfante P."/>
            <person name="Martin F.M."/>
        </authorList>
    </citation>
    <scope>NUCLEOTIDE SEQUENCE [LARGE SCALE GENOMIC DNA]</scope>
    <source>
        <strain evidence="2 3">RN42</strain>
    </source>
</reference>
<gene>
    <name evidence="2" type="ORF">BJ508DRAFT_378575</name>
</gene>
<evidence type="ECO:0000256" key="1">
    <source>
        <dbReference type="SAM" id="MobiDB-lite"/>
    </source>
</evidence>
<accession>A0A3N4I856</accession>
<keyword evidence="3" id="KW-1185">Reference proteome</keyword>
<evidence type="ECO:0000313" key="2">
    <source>
        <dbReference type="EMBL" id="RPA77964.1"/>
    </source>
</evidence>
<sequence length="236" mass="25763">MRHIDRFGRDLTYIAVRYYSWEIWKQRGQDATLALYKQYPFLPNKLNSSQLPSSITSNYHIHTLPIPHSASSTFLLSPTKPPNSSPCNSPPSSPPSSSPSPPPPQSQTPTSPPPAPSPPSARNSPTPPTPSSSPSVSPKTTSTTATSSSTSPSPPPARPATPSSTATTRKTRPGKSRLLLCSLTEHSRMRSMSTTLLSRLLIRLLGRSGWWGRVGCRLCRRRGLLSFRVWEGALLR</sequence>
<dbReference type="AlphaFoldDB" id="A0A3N4I856"/>
<dbReference type="Proteomes" id="UP000275078">
    <property type="component" value="Unassembled WGS sequence"/>
</dbReference>
<dbReference type="PRINTS" id="PR01217">
    <property type="entry name" value="PRICHEXTENSN"/>
</dbReference>
<dbReference type="EMBL" id="ML119718">
    <property type="protein sequence ID" value="RPA77964.1"/>
    <property type="molecule type" value="Genomic_DNA"/>
</dbReference>
<name>A0A3N4I856_ASCIM</name>
<feature type="region of interest" description="Disordered" evidence="1">
    <location>
        <begin position="72"/>
        <end position="176"/>
    </location>
</feature>
<proteinExistence type="predicted"/>
<feature type="compositionally biased region" description="Low complexity" evidence="1">
    <location>
        <begin position="132"/>
        <end position="151"/>
    </location>
</feature>
<protein>
    <submittedName>
        <fullName evidence="2">Uncharacterized protein</fullName>
    </submittedName>
</protein>
<evidence type="ECO:0000313" key="3">
    <source>
        <dbReference type="Proteomes" id="UP000275078"/>
    </source>
</evidence>
<organism evidence="2 3">
    <name type="scientific">Ascobolus immersus RN42</name>
    <dbReference type="NCBI Taxonomy" id="1160509"/>
    <lineage>
        <taxon>Eukaryota</taxon>
        <taxon>Fungi</taxon>
        <taxon>Dikarya</taxon>
        <taxon>Ascomycota</taxon>
        <taxon>Pezizomycotina</taxon>
        <taxon>Pezizomycetes</taxon>
        <taxon>Pezizales</taxon>
        <taxon>Ascobolaceae</taxon>
        <taxon>Ascobolus</taxon>
    </lineage>
</organism>